<dbReference type="EMBL" id="JAWNGG020000106">
    <property type="protein sequence ID" value="KAK9301781.1"/>
    <property type="molecule type" value="Genomic_DNA"/>
</dbReference>
<keyword evidence="3" id="KW-1185">Reference proteome</keyword>
<name>A0AAW0ZYK9_9HYME</name>
<dbReference type="AlphaFoldDB" id="A0AAW0ZYK9"/>
<comment type="caution">
    <text evidence="2">The sequence shown here is derived from an EMBL/GenBank/DDBJ whole genome shotgun (WGS) entry which is preliminary data.</text>
</comment>
<sequence length="235" mass="26760">MATDIEESDTDDHERPAPPKRQCTRLKVSETIWDMEKSSVGKEETVQETENVEYDDAERQAREKLKRWQACQVAKGYVDNTINKVLENYIMVTSSSYSLEESRFQLFRGNDMEDTAVLMAIRNHGLVQSAGLVSQSNAFYSDKAPGYWTNSEYTDVQCSYPSNRTQNSESFESSVATTSASSLRLNDSKSEEDYNRFDWDLDKIDESDQQENFLERAVAEAIKKKGLSALSVDYG</sequence>
<evidence type="ECO:0000313" key="3">
    <source>
        <dbReference type="Proteomes" id="UP001432146"/>
    </source>
</evidence>
<evidence type="ECO:0000256" key="1">
    <source>
        <dbReference type="SAM" id="MobiDB-lite"/>
    </source>
</evidence>
<feature type="region of interest" description="Disordered" evidence="1">
    <location>
        <begin position="1"/>
        <end position="26"/>
    </location>
</feature>
<evidence type="ECO:0000313" key="2">
    <source>
        <dbReference type="EMBL" id="KAK9301781.1"/>
    </source>
</evidence>
<reference evidence="2 3" key="1">
    <citation type="submission" date="2024-05" db="EMBL/GenBank/DDBJ databases">
        <title>The nuclear and mitochondrial genome assemblies of Tetragonisca angustula (Apidae: Meliponini), a tiny yet remarkable pollinator in the Neotropics.</title>
        <authorList>
            <person name="Ferrari R."/>
            <person name="Ricardo P.C."/>
            <person name="Dias F.C."/>
            <person name="Araujo N.S."/>
            <person name="Soares D.O."/>
            <person name="Zhou Q.-S."/>
            <person name="Zhu C.-D."/>
            <person name="Coutinho L."/>
            <person name="Airas M.C."/>
            <person name="Batista T.M."/>
        </authorList>
    </citation>
    <scope>NUCLEOTIDE SEQUENCE [LARGE SCALE GENOMIC DNA]</scope>
    <source>
        <strain evidence="2">ASF017062</strain>
        <tissue evidence="2">Abdomen</tissue>
    </source>
</reference>
<feature type="compositionally biased region" description="Acidic residues" evidence="1">
    <location>
        <begin position="1"/>
        <end position="11"/>
    </location>
</feature>
<accession>A0AAW0ZYK9</accession>
<dbReference type="Proteomes" id="UP001432146">
    <property type="component" value="Unassembled WGS sequence"/>
</dbReference>
<organism evidence="2 3">
    <name type="scientific">Tetragonisca angustula</name>
    <dbReference type="NCBI Taxonomy" id="166442"/>
    <lineage>
        <taxon>Eukaryota</taxon>
        <taxon>Metazoa</taxon>
        <taxon>Ecdysozoa</taxon>
        <taxon>Arthropoda</taxon>
        <taxon>Hexapoda</taxon>
        <taxon>Insecta</taxon>
        <taxon>Pterygota</taxon>
        <taxon>Neoptera</taxon>
        <taxon>Endopterygota</taxon>
        <taxon>Hymenoptera</taxon>
        <taxon>Apocrita</taxon>
        <taxon>Aculeata</taxon>
        <taxon>Apoidea</taxon>
        <taxon>Anthophila</taxon>
        <taxon>Apidae</taxon>
        <taxon>Tetragonisca</taxon>
    </lineage>
</organism>
<protein>
    <submittedName>
        <fullName evidence="2">Uncharacterized protein</fullName>
    </submittedName>
</protein>
<gene>
    <name evidence="2" type="ORF">QLX08_005981</name>
</gene>
<proteinExistence type="predicted"/>